<comment type="caution">
    <text evidence="1">The sequence shown here is derived from an EMBL/GenBank/DDBJ whole genome shotgun (WGS) entry which is preliminary data.</text>
</comment>
<evidence type="ECO:0008006" key="2">
    <source>
        <dbReference type="Google" id="ProtNLM"/>
    </source>
</evidence>
<protein>
    <recommendedName>
        <fullName evidence="2">Methyltransferase type 11 domain-containing protein</fullName>
    </recommendedName>
</protein>
<evidence type="ECO:0000313" key="1">
    <source>
        <dbReference type="EMBL" id="GAH31597.1"/>
    </source>
</evidence>
<dbReference type="AlphaFoldDB" id="X1EG73"/>
<proteinExistence type="predicted"/>
<feature type="non-terminal residue" evidence="1">
    <location>
        <position position="101"/>
    </location>
</feature>
<dbReference type="EMBL" id="BARU01014192">
    <property type="protein sequence ID" value="GAH31597.1"/>
    <property type="molecule type" value="Genomic_DNA"/>
</dbReference>
<gene>
    <name evidence="1" type="ORF">S03H2_25195</name>
</gene>
<name>X1EG73_9ZZZZ</name>
<accession>X1EG73</accession>
<organism evidence="1">
    <name type="scientific">marine sediment metagenome</name>
    <dbReference type="NCBI Taxonomy" id="412755"/>
    <lineage>
        <taxon>unclassified sequences</taxon>
        <taxon>metagenomes</taxon>
        <taxon>ecological metagenomes</taxon>
    </lineage>
</organism>
<reference evidence="1" key="1">
    <citation type="journal article" date="2014" name="Front. Microbiol.">
        <title>High frequency of phylogenetically diverse reductive dehalogenase-homologous genes in deep subseafloor sedimentary metagenomes.</title>
        <authorList>
            <person name="Kawai M."/>
            <person name="Futagami T."/>
            <person name="Toyoda A."/>
            <person name="Takaki Y."/>
            <person name="Nishi S."/>
            <person name="Hori S."/>
            <person name="Arai W."/>
            <person name="Tsubouchi T."/>
            <person name="Morono Y."/>
            <person name="Uchiyama I."/>
            <person name="Ito T."/>
            <person name="Fujiyama A."/>
            <person name="Inagaki F."/>
            <person name="Takami H."/>
        </authorList>
    </citation>
    <scope>NUCLEOTIDE SEQUENCE</scope>
    <source>
        <strain evidence="1">Expedition CK06-06</strain>
    </source>
</reference>
<sequence length="101" mass="11464">MKKVKELYKKLINNCGLNNKSVRDSWLEKTLSEIPAGFKILDAGAGELQYKKFCHHLNYVSQDFGQYDGLGNDIGLQTKTWDNRKVDIVSDITDVPVQDDS</sequence>